<evidence type="ECO:0000313" key="3">
    <source>
        <dbReference type="EMBL" id="SLN15410.1"/>
    </source>
</evidence>
<sequence>MIKQSRPALAVVFALLASLIGDIPVSAAETLPGPIPARVLRVVDGDTIEVSVRIWLATQLTTLVRIDGLDTPELRGRCPGERILAKQARDFLRAFADGREVSLTGISYGKYAGRILATVTVIADTERSSDELAVDRDVATVMQAAGFGRPYWGGRRATWCED</sequence>
<dbReference type="Gene3D" id="2.40.50.90">
    <property type="match status" value="1"/>
</dbReference>
<protein>
    <recommendedName>
        <fullName evidence="2">TNase-like domain-containing protein</fullName>
    </recommendedName>
</protein>
<gene>
    <name evidence="3" type="ORF">OCH7691_00316</name>
</gene>
<keyword evidence="4" id="KW-1185">Reference proteome</keyword>
<dbReference type="OrthoDB" id="309040at2"/>
<dbReference type="SUPFAM" id="SSF50199">
    <property type="entry name" value="Staphylococcal nuclease"/>
    <property type="match status" value="1"/>
</dbReference>
<organism evidence="3 4">
    <name type="scientific">Oceanibacterium hippocampi</name>
    <dbReference type="NCBI Taxonomy" id="745714"/>
    <lineage>
        <taxon>Bacteria</taxon>
        <taxon>Pseudomonadati</taxon>
        <taxon>Pseudomonadota</taxon>
        <taxon>Alphaproteobacteria</taxon>
        <taxon>Sneathiellales</taxon>
        <taxon>Sneathiellaceae</taxon>
        <taxon>Oceanibacterium</taxon>
    </lineage>
</organism>
<keyword evidence="1" id="KW-0732">Signal</keyword>
<proteinExistence type="predicted"/>
<evidence type="ECO:0000259" key="2">
    <source>
        <dbReference type="PROSITE" id="PS50830"/>
    </source>
</evidence>
<dbReference type="AlphaFoldDB" id="A0A1Y5REJ7"/>
<reference evidence="3 4" key="1">
    <citation type="submission" date="2017-03" db="EMBL/GenBank/DDBJ databases">
        <authorList>
            <person name="Afonso C.L."/>
            <person name="Miller P.J."/>
            <person name="Scott M.A."/>
            <person name="Spackman E."/>
            <person name="Goraichik I."/>
            <person name="Dimitrov K.M."/>
            <person name="Suarez D.L."/>
            <person name="Swayne D.E."/>
        </authorList>
    </citation>
    <scope>NUCLEOTIDE SEQUENCE [LARGE SCALE GENOMIC DNA]</scope>
    <source>
        <strain evidence="3 4">CECT 7691</strain>
    </source>
</reference>
<name>A0A1Y5REJ7_9PROT</name>
<dbReference type="EMBL" id="FWFR01000001">
    <property type="protein sequence ID" value="SLN15410.1"/>
    <property type="molecule type" value="Genomic_DNA"/>
</dbReference>
<feature type="domain" description="TNase-like" evidence="2">
    <location>
        <begin position="33"/>
        <end position="151"/>
    </location>
</feature>
<feature type="signal peptide" evidence="1">
    <location>
        <begin position="1"/>
        <end position="27"/>
    </location>
</feature>
<dbReference type="PROSITE" id="PS50830">
    <property type="entry name" value="TNASE_3"/>
    <property type="match status" value="1"/>
</dbReference>
<dbReference type="InterPro" id="IPR016071">
    <property type="entry name" value="Staphylococal_nuclease_OB-fold"/>
</dbReference>
<dbReference type="Proteomes" id="UP000193200">
    <property type="component" value="Unassembled WGS sequence"/>
</dbReference>
<feature type="chain" id="PRO_5012102254" description="TNase-like domain-containing protein" evidence="1">
    <location>
        <begin position="28"/>
        <end position="162"/>
    </location>
</feature>
<dbReference type="InterPro" id="IPR035437">
    <property type="entry name" value="SNase_OB-fold_sf"/>
</dbReference>
<dbReference type="InParanoid" id="A0A1Y5REJ7"/>
<dbReference type="RefSeq" id="WP_085881669.1">
    <property type="nucleotide sequence ID" value="NZ_FWFR01000001.1"/>
</dbReference>
<accession>A0A1Y5REJ7</accession>
<evidence type="ECO:0000256" key="1">
    <source>
        <dbReference type="SAM" id="SignalP"/>
    </source>
</evidence>
<evidence type="ECO:0000313" key="4">
    <source>
        <dbReference type="Proteomes" id="UP000193200"/>
    </source>
</evidence>